<comment type="caution">
    <text evidence="2">The sequence shown here is derived from an EMBL/GenBank/DDBJ whole genome shotgun (WGS) entry which is preliminary data.</text>
</comment>
<dbReference type="AlphaFoldDB" id="A0A0Q0YY57"/>
<dbReference type="GO" id="GO:0003677">
    <property type="term" value="F:DNA binding"/>
    <property type="evidence" value="ECO:0007669"/>
    <property type="project" value="InterPro"/>
</dbReference>
<dbReference type="Pfam" id="PF12728">
    <property type="entry name" value="HTH_17"/>
    <property type="match status" value="1"/>
</dbReference>
<dbReference type="InterPro" id="IPR041657">
    <property type="entry name" value="HTH_17"/>
</dbReference>
<keyword evidence="3" id="KW-1185">Reference proteome</keyword>
<evidence type="ECO:0000313" key="3">
    <source>
        <dbReference type="Proteomes" id="UP000050488"/>
    </source>
</evidence>
<accession>A0A0Q0YY57</accession>
<dbReference type="EMBL" id="LKEV01000001">
    <property type="protein sequence ID" value="KQB87323.1"/>
    <property type="molecule type" value="Genomic_DNA"/>
</dbReference>
<name>A0A0Q0YY57_9CORY</name>
<dbReference type="Proteomes" id="UP000050488">
    <property type="component" value="Unassembled WGS sequence"/>
</dbReference>
<dbReference type="OrthoDB" id="26212at2"/>
<evidence type="ECO:0000259" key="1">
    <source>
        <dbReference type="Pfam" id="PF12728"/>
    </source>
</evidence>
<dbReference type="RefSeq" id="WP_055176261.1">
    <property type="nucleotide sequence ID" value="NZ_JAUSQY010000001.1"/>
</dbReference>
<sequence length="162" mass="17809">MNTTLPPTDLTGMKKLSAFLESLSEPATLISSDGETMPLPSEVSSILSMVAKSMENGKAVTVAPIDQQITTQEAADFLGISRPTLIKLLDKGELPYHRSSGGRHRKLLLQDVMDYQESTRKKRRIALDALTAEAYAAGLYDATADTYKEALHQVRREIQKDS</sequence>
<organism evidence="2 3">
    <name type="scientific">Corynebacterium lowii</name>
    <dbReference type="NCBI Taxonomy" id="1544413"/>
    <lineage>
        <taxon>Bacteria</taxon>
        <taxon>Bacillati</taxon>
        <taxon>Actinomycetota</taxon>
        <taxon>Actinomycetes</taxon>
        <taxon>Mycobacteriales</taxon>
        <taxon>Corynebacteriaceae</taxon>
        <taxon>Corynebacterium</taxon>
    </lineage>
</organism>
<feature type="domain" description="Helix-turn-helix" evidence="1">
    <location>
        <begin position="70"/>
        <end position="119"/>
    </location>
</feature>
<dbReference type="InterPro" id="IPR009061">
    <property type="entry name" value="DNA-bd_dom_put_sf"/>
</dbReference>
<evidence type="ECO:0000313" key="2">
    <source>
        <dbReference type="EMBL" id="KQB87323.1"/>
    </source>
</evidence>
<dbReference type="STRING" id="1544413.Clow_00378"/>
<reference evidence="2 3" key="1">
    <citation type="submission" date="2015-10" db="EMBL/GenBank/DDBJ databases">
        <title>Corynebacteirum lowii and Corynebacterium oculi species nova, derived from human clinical disease and and emended description of Corynebacterium mastiditis.</title>
        <authorList>
            <person name="Bernard K."/>
            <person name="Pacheco A.L."/>
            <person name="Mcdougall C."/>
            <person name="Burtx T."/>
            <person name="Weibe D."/>
            <person name="Tyler S."/>
            <person name="Olson A.B."/>
            <person name="Cnockaert M."/>
            <person name="Eguchi H."/>
            <person name="Kuwahara T."/>
            <person name="Nakayama-Imaohji H."/>
            <person name="Boudewijins M."/>
            <person name="Van Hoecke F."/>
            <person name="Bernier A.-M."/>
            <person name="Vandamme P."/>
        </authorList>
    </citation>
    <scope>NUCLEOTIDE SEQUENCE [LARGE SCALE GENOMIC DNA]</scope>
    <source>
        <strain evidence="2 3">NML 130206</strain>
    </source>
</reference>
<protein>
    <submittedName>
        <fullName evidence="2">Helix-turn-helix domain protein</fullName>
    </submittedName>
</protein>
<dbReference type="InterPro" id="IPR010093">
    <property type="entry name" value="SinI_DNA-bd"/>
</dbReference>
<dbReference type="SUPFAM" id="SSF46955">
    <property type="entry name" value="Putative DNA-binding domain"/>
    <property type="match status" value="1"/>
</dbReference>
<proteinExistence type="predicted"/>
<dbReference type="NCBIfam" id="TIGR01764">
    <property type="entry name" value="excise"/>
    <property type="match status" value="1"/>
</dbReference>
<dbReference type="PATRIC" id="fig|1544413.3.peg.382"/>
<gene>
    <name evidence="2" type="ORF">Clow_00378</name>
</gene>